<keyword evidence="5" id="KW-0720">Serine protease</keyword>
<evidence type="ECO:0000256" key="2">
    <source>
        <dbReference type="ARBA" id="ARBA00022670"/>
    </source>
</evidence>
<dbReference type="PROSITE" id="PS00135">
    <property type="entry name" value="TRYPSIN_SER"/>
    <property type="match status" value="1"/>
</dbReference>
<feature type="signal peptide" evidence="8">
    <location>
        <begin position="1"/>
        <end position="31"/>
    </location>
</feature>
<dbReference type="PROSITE" id="PS00134">
    <property type="entry name" value="TRYPSIN_HIS"/>
    <property type="match status" value="1"/>
</dbReference>
<organism evidence="11 12">
    <name type="scientific">Streptomyces desertarenae</name>
    <dbReference type="NCBI Taxonomy" id="2666184"/>
    <lineage>
        <taxon>Bacteria</taxon>
        <taxon>Bacillati</taxon>
        <taxon>Actinomycetota</taxon>
        <taxon>Actinomycetes</taxon>
        <taxon>Kitasatosporales</taxon>
        <taxon>Streptomycetaceae</taxon>
        <taxon>Streptomyces</taxon>
    </lineage>
</organism>
<evidence type="ECO:0000256" key="7">
    <source>
        <dbReference type="ARBA" id="ARBA00023157"/>
    </source>
</evidence>
<keyword evidence="4" id="KW-0378">Hydrolase</keyword>
<evidence type="ECO:0000256" key="3">
    <source>
        <dbReference type="ARBA" id="ARBA00022729"/>
    </source>
</evidence>
<protein>
    <submittedName>
        <fullName evidence="11">S1 family peptidase</fullName>
    </submittedName>
</protein>
<dbReference type="Gene3D" id="3.30.300.50">
    <property type="match status" value="1"/>
</dbReference>
<dbReference type="InterPro" id="IPR001254">
    <property type="entry name" value="Trypsin_dom"/>
</dbReference>
<gene>
    <name evidence="11" type="ORF">ACFSJS_18435</name>
</gene>
<sequence length="355" mass="36904">MEHRRKLTRRTAVAGAGLAALLAGPLAPANAETAAAPRPLTPTAATELATTLAGDLRDDMAGAYYDAEGRVLVVNVLSDAGAAKVRQAGAEPRLVRHSLAQLGAAQKDLTAKSPPGTARAVDHRLNKVVVTADETVRGAALERLRDRVAALGDKAVLKQAEGAFTPMLAGGDAIWRDDGARCSLGFNVVRHGRPYFLTAGHCGRPHDGWSATRQGRTVGITVASSFPGDDHALVRYVRAVDRPSEVNLGEDAAQDVNRAADPIVGQPVRRSGSTTGVREGQVVALNVSVTYPQGRVDGLIQTTVCAEPGDSGGPLFSGGTGHGLTSGGRGDCTRGGETFFQPLTEALERYGARLG</sequence>
<feature type="domain" description="Peptidase S1A alpha-lytic prodomain" evidence="10">
    <location>
        <begin position="97"/>
        <end position="151"/>
    </location>
</feature>
<evidence type="ECO:0000256" key="4">
    <source>
        <dbReference type="ARBA" id="ARBA00022801"/>
    </source>
</evidence>
<reference evidence="12" key="1">
    <citation type="journal article" date="2019" name="Int. J. Syst. Evol. Microbiol.">
        <title>The Global Catalogue of Microorganisms (GCM) 10K type strain sequencing project: providing services to taxonomists for standard genome sequencing and annotation.</title>
        <authorList>
            <consortium name="The Broad Institute Genomics Platform"/>
            <consortium name="The Broad Institute Genome Sequencing Center for Infectious Disease"/>
            <person name="Wu L."/>
            <person name="Ma J."/>
        </authorList>
    </citation>
    <scope>NUCLEOTIDE SEQUENCE [LARGE SCALE GENOMIC DNA]</scope>
    <source>
        <strain evidence="12">CGMCC 4.7455</strain>
    </source>
</reference>
<proteinExistence type="inferred from homology"/>
<comment type="similarity">
    <text evidence="1">Belongs to the peptidase S1 family.</text>
</comment>
<evidence type="ECO:0000313" key="12">
    <source>
        <dbReference type="Proteomes" id="UP001597365"/>
    </source>
</evidence>
<evidence type="ECO:0000256" key="1">
    <source>
        <dbReference type="ARBA" id="ARBA00007664"/>
    </source>
</evidence>
<dbReference type="InterPro" id="IPR035070">
    <property type="entry name" value="Streptogrisin_prodomain"/>
</dbReference>
<feature type="chain" id="PRO_5046793902" evidence="8">
    <location>
        <begin position="32"/>
        <end position="355"/>
    </location>
</feature>
<evidence type="ECO:0000256" key="8">
    <source>
        <dbReference type="SAM" id="SignalP"/>
    </source>
</evidence>
<dbReference type="Gene3D" id="2.40.10.10">
    <property type="entry name" value="Trypsin-like serine proteases"/>
    <property type="match status" value="2"/>
</dbReference>
<dbReference type="InterPro" id="IPR033116">
    <property type="entry name" value="TRYPSIN_SER"/>
</dbReference>
<evidence type="ECO:0000259" key="10">
    <source>
        <dbReference type="Pfam" id="PF02983"/>
    </source>
</evidence>
<evidence type="ECO:0000313" key="11">
    <source>
        <dbReference type="EMBL" id="MFD1831620.1"/>
    </source>
</evidence>
<evidence type="ECO:0000256" key="5">
    <source>
        <dbReference type="ARBA" id="ARBA00022825"/>
    </source>
</evidence>
<dbReference type="InterPro" id="IPR043504">
    <property type="entry name" value="Peptidase_S1_PA_chymotrypsin"/>
</dbReference>
<dbReference type="RefSeq" id="WP_380901698.1">
    <property type="nucleotide sequence ID" value="NZ_JBHUFU010000010.1"/>
</dbReference>
<accession>A0ABW4PNI7</accession>
<name>A0ABW4PNI7_9ACTN</name>
<dbReference type="CDD" id="cd21112">
    <property type="entry name" value="alphaLP-like"/>
    <property type="match status" value="1"/>
</dbReference>
<keyword evidence="7" id="KW-1015">Disulfide bond</keyword>
<keyword evidence="6" id="KW-0865">Zymogen</keyword>
<keyword evidence="2" id="KW-0645">Protease</keyword>
<feature type="domain" description="Peptidase S1" evidence="9">
    <location>
        <begin position="195"/>
        <end position="346"/>
    </location>
</feature>
<dbReference type="InterPro" id="IPR006311">
    <property type="entry name" value="TAT_signal"/>
</dbReference>
<evidence type="ECO:0000259" key="9">
    <source>
        <dbReference type="Pfam" id="PF00089"/>
    </source>
</evidence>
<keyword evidence="12" id="KW-1185">Reference proteome</keyword>
<dbReference type="InterPro" id="IPR001316">
    <property type="entry name" value="Pept_S1A_streptogrisin"/>
</dbReference>
<dbReference type="PROSITE" id="PS51318">
    <property type="entry name" value="TAT"/>
    <property type="match status" value="1"/>
</dbReference>
<evidence type="ECO:0000256" key="6">
    <source>
        <dbReference type="ARBA" id="ARBA00023145"/>
    </source>
</evidence>
<keyword evidence="3 8" id="KW-0732">Signal</keyword>
<dbReference type="PRINTS" id="PR00861">
    <property type="entry name" value="ALYTICPTASE"/>
</dbReference>
<dbReference type="Pfam" id="PF02983">
    <property type="entry name" value="Pro_Al_protease"/>
    <property type="match status" value="1"/>
</dbReference>
<dbReference type="Pfam" id="PF00089">
    <property type="entry name" value="Trypsin"/>
    <property type="match status" value="1"/>
</dbReference>
<dbReference type="PIRSF" id="PIRSF001134">
    <property type="entry name" value="Streptogrisin"/>
    <property type="match status" value="1"/>
</dbReference>
<comment type="caution">
    <text evidence="11">The sequence shown here is derived from an EMBL/GenBank/DDBJ whole genome shotgun (WGS) entry which is preliminary data.</text>
</comment>
<dbReference type="EMBL" id="JBHUFU010000010">
    <property type="protein sequence ID" value="MFD1831620.1"/>
    <property type="molecule type" value="Genomic_DNA"/>
</dbReference>
<dbReference type="InterPro" id="IPR009003">
    <property type="entry name" value="Peptidase_S1_PA"/>
</dbReference>
<dbReference type="InterPro" id="IPR004236">
    <property type="entry name" value="Pept_S1_alpha_lytic"/>
</dbReference>
<dbReference type="SUPFAM" id="SSF50494">
    <property type="entry name" value="Trypsin-like serine proteases"/>
    <property type="match status" value="1"/>
</dbReference>
<dbReference type="InterPro" id="IPR018114">
    <property type="entry name" value="TRYPSIN_HIS"/>
</dbReference>
<dbReference type="Proteomes" id="UP001597365">
    <property type="component" value="Unassembled WGS sequence"/>
</dbReference>